<reference evidence="1 2" key="1">
    <citation type="submission" date="2021-06" db="EMBL/GenBank/DDBJ databases">
        <title>Caerostris extrusa draft genome.</title>
        <authorList>
            <person name="Kono N."/>
            <person name="Arakawa K."/>
        </authorList>
    </citation>
    <scope>NUCLEOTIDE SEQUENCE [LARGE SCALE GENOMIC DNA]</scope>
</reference>
<dbReference type="EMBL" id="BPLR01013612">
    <property type="protein sequence ID" value="GIY62360.1"/>
    <property type="molecule type" value="Genomic_DNA"/>
</dbReference>
<organism evidence="1 2">
    <name type="scientific">Caerostris extrusa</name>
    <name type="common">Bark spider</name>
    <name type="synonym">Caerostris bankana</name>
    <dbReference type="NCBI Taxonomy" id="172846"/>
    <lineage>
        <taxon>Eukaryota</taxon>
        <taxon>Metazoa</taxon>
        <taxon>Ecdysozoa</taxon>
        <taxon>Arthropoda</taxon>
        <taxon>Chelicerata</taxon>
        <taxon>Arachnida</taxon>
        <taxon>Araneae</taxon>
        <taxon>Araneomorphae</taxon>
        <taxon>Entelegynae</taxon>
        <taxon>Araneoidea</taxon>
        <taxon>Araneidae</taxon>
        <taxon>Caerostris</taxon>
    </lineage>
</organism>
<comment type="caution">
    <text evidence="1">The sequence shown here is derived from an EMBL/GenBank/DDBJ whole genome shotgun (WGS) entry which is preliminary data.</text>
</comment>
<name>A0AAV4UXD6_CAEEX</name>
<proteinExistence type="predicted"/>
<evidence type="ECO:0000313" key="2">
    <source>
        <dbReference type="Proteomes" id="UP001054945"/>
    </source>
</evidence>
<gene>
    <name evidence="1" type="ORF">CEXT_708091</name>
</gene>
<protein>
    <submittedName>
        <fullName evidence="1">Uncharacterized protein</fullName>
    </submittedName>
</protein>
<accession>A0AAV4UXD6</accession>
<dbReference type="AlphaFoldDB" id="A0AAV4UXD6"/>
<keyword evidence="2" id="KW-1185">Reference proteome</keyword>
<dbReference type="Proteomes" id="UP001054945">
    <property type="component" value="Unassembled WGS sequence"/>
</dbReference>
<evidence type="ECO:0000313" key="1">
    <source>
        <dbReference type="EMBL" id="GIY62360.1"/>
    </source>
</evidence>
<sequence length="256" mass="29339">MHSPGVTTKALLTVFHRFSRPGRHSICGKSFDLGHKNYKYRAFHLPRQAKQHAFRLPGLHYRPSYLLRGGGADEGRLVPCDHTFLLVRKRPDCFLDKVSLFASLLPVSTLRQNSPNLEVQRQLCSRLLSTTMRPPPGTASRRWFPPPSLEQNAPRLYFAEWIVPNKRSPIFPFLNPVFPEHHNQMPPQSKQAFFEQNIPTGITSDPSSQVVIKDSIKFEFLRKLLESNRLFGESGKDTSLNILQNRNTITERRGTI</sequence>